<feature type="transmembrane region" description="Helical" evidence="7">
    <location>
        <begin position="195"/>
        <end position="215"/>
    </location>
</feature>
<feature type="transmembrane region" description="Helical" evidence="7">
    <location>
        <begin position="306"/>
        <end position="325"/>
    </location>
</feature>
<feature type="transmembrane region" description="Helical" evidence="7">
    <location>
        <begin position="265"/>
        <end position="286"/>
    </location>
</feature>
<proteinExistence type="predicted"/>
<name>A0A5C0UG98_9PROT</name>
<evidence type="ECO:0000256" key="6">
    <source>
        <dbReference type="SAM" id="Coils"/>
    </source>
</evidence>
<dbReference type="InterPro" id="IPR011066">
    <property type="entry name" value="MscS_channel_C_sf"/>
</dbReference>
<evidence type="ECO:0000313" key="10">
    <source>
        <dbReference type="Proteomes" id="UP000324924"/>
    </source>
</evidence>
<evidence type="ECO:0000256" key="3">
    <source>
        <dbReference type="ARBA" id="ARBA00022692"/>
    </source>
</evidence>
<feature type="transmembrane region" description="Helical" evidence="7">
    <location>
        <begin position="498"/>
        <end position="524"/>
    </location>
</feature>
<dbReference type="EMBL" id="CP043314">
    <property type="protein sequence ID" value="QEK39088.1"/>
    <property type="molecule type" value="Genomic_DNA"/>
</dbReference>
<dbReference type="InterPro" id="IPR006685">
    <property type="entry name" value="MscS_channel_2nd"/>
</dbReference>
<dbReference type="Gene3D" id="2.30.30.60">
    <property type="match status" value="1"/>
</dbReference>
<dbReference type="InterPro" id="IPR010920">
    <property type="entry name" value="LSM_dom_sf"/>
</dbReference>
<evidence type="ECO:0000256" key="7">
    <source>
        <dbReference type="SAM" id="Phobius"/>
    </source>
</evidence>
<feature type="coiled-coil region" evidence="6">
    <location>
        <begin position="69"/>
        <end position="96"/>
    </location>
</feature>
<sequence length="729" mass="85020">MIPEHISGNKTSKTKRFIYGNLKTFKKMINKLNIFKSPAIFFKKLNLFFLILSSVSISLHANKSIIGKIDLIQKQSSVIENEIEKINKEISEIKTNVLKGNNYSEYHGSGLLNVGSFSGIWKFLEKIYQNWVDIFLNIKKSLEFMIQHKKTREVFYKSIQSIFYIVLYNCMIFGFLKTIVFFIKKRLDSAYLKSIVSIIPKVFLYLSLLFSIHIWCGNLPQETYWMSNLIKKIVFYLLVFDLFKFSFYDLNILNNYKICKKSLVVFSKNILSILLIYFIFGSLTEFIKIPLIQNKDFFEKDIIDNISFIFNIFFTIIMINFVLSFRTIISELILRLNKKNVIRQLTGPVALNLLILLIILFLWVEWHDTSNKLTRMIASFMIWPIIYFSSLYVRVSISKKIRSINYNQRKYIISFYFVFEKLTKFLFFPVSILATLKIWNIPFEGFLYRVINPNFLHLLYKMFLLWFFSYFLFKFSKYVLHYWIFHKSKKDDCKRLKVIFKITSSITSGVIWLGAFLFGLSLLGLEISPIIPALGFLTAGLTVSVSSIIKDFLNGILILLDNTITVGDIILINGSNAIIEDVHLRYMRARLDNGTLITIPFHKVEEVFNKSREFIGIVLNVAVTYETDIKEATAAIEEAFFRVRTSAEFEHKIILPIEKRGVSEVTGLYMTLMFKCKAKIGSQFKIHRAMNEMIKIVFDERGIKIPSYVSLDQISKAASTNTSPPALFH</sequence>
<feature type="transmembrane region" description="Helical" evidence="7">
    <location>
        <begin position="415"/>
        <end position="438"/>
    </location>
</feature>
<gene>
    <name evidence="9" type="ORF">FZC36_01395</name>
</gene>
<dbReference type="InterPro" id="IPR045276">
    <property type="entry name" value="YbiO_bact"/>
</dbReference>
<keyword evidence="5 7" id="KW-0472">Membrane</keyword>
<evidence type="ECO:0000313" key="9">
    <source>
        <dbReference type="EMBL" id="QEK39088.1"/>
    </source>
</evidence>
<feature type="transmembrane region" description="Helical" evidence="7">
    <location>
        <begin position="458"/>
        <end position="477"/>
    </location>
</feature>
<dbReference type="Gene3D" id="1.10.287.1260">
    <property type="match status" value="1"/>
</dbReference>
<dbReference type="GO" id="GO:0005886">
    <property type="term" value="C:plasma membrane"/>
    <property type="evidence" value="ECO:0007669"/>
    <property type="project" value="UniProtKB-SubCell"/>
</dbReference>
<dbReference type="Gene3D" id="3.30.70.100">
    <property type="match status" value="1"/>
</dbReference>
<reference evidence="9 10" key="1">
    <citation type="submission" date="2019-08" db="EMBL/GenBank/DDBJ databases">
        <title>Highly reduced genomes of protist endosymbionts show evolutionary convergence.</title>
        <authorList>
            <person name="George E."/>
            <person name="Husnik F."/>
            <person name="Tashyreva D."/>
            <person name="Prokopchuk G."/>
            <person name="Horak A."/>
            <person name="Kwong W.K."/>
            <person name="Lukes J."/>
            <person name="Keeling P.J."/>
        </authorList>
    </citation>
    <scope>NUCLEOTIDE SEQUENCE [LARGE SCALE GENOMIC DNA]</scope>
    <source>
        <strain evidence="9">1604HC</strain>
    </source>
</reference>
<dbReference type="PANTHER" id="PTHR30460">
    <property type="entry name" value="MODERATE CONDUCTANCE MECHANOSENSITIVE CHANNEL YBIO"/>
    <property type="match status" value="1"/>
</dbReference>
<evidence type="ECO:0000256" key="2">
    <source>
        <dbReference type="ARBA" id="ARBA00022475"/>
    </source>
</evidence>
<dbReference type="AlphaFoldDB" id="A0A5C0UG98"/>
<feature type="domain" description="Mechanosensitive ion channel MscS" evidence="8">
    <location>
        <begin position="548"/>
        <end position="604"/>
    </location>
</feature>
<accession>A0A5C0UG98</accession>
<feature type="transmembrane region" description="Helical" evidence="7">
    <location>
        <begin position="376"/>
        <end position="395"/>
    </location>
</feature>
<keyword evidence="3 7" id="KW-0812">Transmembrane</keyword>
<evidence type="ECO:0000256" key="1">
    <source>
        <dbReference type="ARBA" id="ARBA00004651"/>
    </source>
</evidence>
<dbReference type="Proteomes" id="UP000324924">
    <property type="component" value="Chromosome"/>
</dbReference>
<keyword evidence="2" id="KW-1003">Cell membrane</keyword>
<organism evidence="9 10">
    <name type="scientific">Candidatus Nesciobacter abundans</name>
    <dbReference type="NCBI Taxonomy" id="2601668"/>
    <lineage>
        <taxon>Bacteria</taxon>
        <taxon>Pseudomonadati</taxon>
        <taxon>Pseudomonadota</taxon>
        <taxon>Alphaproteobacteria</taxon>
        <taxon>Holosporales</taxon>
        <taxon>Holosporaceae</taxon>
        <taxon>Candidatus Nesciobacter</taxon>
    </lineage>
</organism>
<dbReference type="InterPro" id="IPR023408">
    <property type="entry name" value="MscS_beta-dom_sf"/>
</dbReference>
<comment type="subcellular location">
    <subcellularLocation>
        <location evidence="1">Cell membrane</location>
        <topology evidence="1">Multi-pass membrane protein</topology>
    </subcellularLocation>
</comment>
<dbReference type="KEGG" id="nabu:FZC36_01395"/>
<keyword evidence="4 7" id="KW-1133">Transmembrane helix</keyword>
<feature type="transmembrane region" description="Helical" evidence="7">
    <location>
        <begin position="345"/>
        <end position="364"/>
    </location>
</feature>
<evidence type="ECO:0000259" key="8">
    <source>
        <dbReference type="Pfam" id="PF00924"/>
    </source>
</evidence>
<evidence type="ECO:0000256" key="4">
    <source>
        <dbReference type="ARBA" id="ARBA00022989"/>
    </source>
</evidence>
<feature type="transmembrane region" description="Helical" evidence="7">
    <location>
        <begin position="162"/>
        <end position="183"/>
    </location>
</feature>
<feature type="transmembrane region" description="Helical" evidence="7">
    <location>
        <begin position="235"/>
        <end position="253"/>
    </location>
</feature>
<feature type="transmembrane region" description="Helical" evidence="7">
    <location>
        <begin position="530"/>
        <end position="549"/>
    </location>
</feature>
<evidence type="ECO:0000256" key="5">
    <source>
        <dbReference type="ARBA" id="ARBA00023136"/>
    </source>
</evidence>
<dbReference type="GO" id="GO:0008381">
    <property type="term" value="F:mechanosensitive monoatomic ion channel activity"/>
    <property type="evidence" value="ECO:0007669"/>
    <property type="project" value="InterPro"/>
</dbReference>
<protein>
    <submittedName>
        <fullName evidence="9">Mechanosensitive ion channel family protein</fullName>
    </submittedName>
</protein>
<keyword evidence="6" id="KW-0175">Coiled coil</keyword>
<dbReference type="SUPFAM" id="SSF82689">
    <property type="entry name" value="Mechanosensitive channel protein MscS (YggB), C-terminal domain"/>
    <property type="match status" value="1"/>
</dbReference>
<dbReference type="OrthoDB" id="9814206at2"/>
<dbReference type="Pfam" id="PF00924">
    <property type="entry name" value="MS_channel_2nd"/>
    <property type="match status" value="1"/>
</dbReference>
<keyword evidence="10" id="KW-1185">Reference proteome</keyword>
<dbReference type="SUPFAM" id="SSF50182">
    <property type="entry name" value="Sm-like ribonucleoproteins"/>
    <property type="match status" value="1"/>
</dbReference>
<dbReference type="PANTHER" id="PTHR30460:SF0">
    <property type="entry name" value="MODERATE CONDUCTANCE MECHANOSENSITIVE CHANNEL YBIO"/>
    <property type="match status" value="1"/>
</dbReference>